<evidence type="ECO:0000313" key="3">
    <source>
        <dbReference type="EMBL" id="SUZ74772.1"/>
    </source>
</evidence>
<proteinExistence type="predicted"/>
<name>A0A381Q639_9ZZZZ</name>
<evidence type="ECO:0000256" key="1">
    <source>
        <dbReference type="SAM" id="MobiDB-lite"/>
    </source>
</evidence>
<dbReference type="Gene3D" id="6.10.30.10">
    <property type="match status" value="1"/>
</dbReference>
<organism evidence="3">
    <name type="scientific">marine metagenome</name>
    <dbReference type="NCBI Taxonomy" id="408172"/>
    <lineage>
        <taxon>unclassified sequences</taxon>
        <taxon>metagenomes</taxon>
        <taxon>ecological metagenomes</taxon>
    </lineage>
</organism>
<feature type="non-terminal residue" evidence="3">
    <location>
        <position position="1"/>
    </location>
</feature>
<dbReference type="SUPFAM" id="SSF50249">
    <property type="entry name" value="Nucleic acid-binding proteins"/>
    <property type="match status" value="1"/>
</dbReference>
<dbReference type="AlphaFoldDB" id="A0A381Q639"/>
<feature type="region of interest" description="Disordered" evidence="1">
    <location>
        <begin position="155"/>
        <end position="191"/>
    </location>
</feature>
<feature type="domain" description="ChsH2 C-terminal OB-fold" evidence="2">
    <location>
        <begin position="74"/>
        <end position="139"/>
    </location>
</feature>
<dbReference type="InterPro" id="IPR012340">
    <property type="entry name" value="NA-bd_OB-fold"/>
</dbReference>
<dbReference type="EMBL" id="UINC01001222">
    <property type="protein sequence ID" value="SUZ74772.1"/>
    <property type="molecule type" value="Genomic_DNA"/>
</dbReference>
<dbReference type="PANTHER" id="PTHR34075:SF5">
    <property type="entry name" value="BLR3430 PROTEIN"/>
    <property type="match status" value="1"/>
</dbReference>
<evidence type="ECO:0000259" key="2">
    <source>
        <dbReference type="Pfam" id="PF01796"/>
    </source>
</evidence>
<dbReference type="PANTHER" id="PTHR34075">
    <property type="entry name" value="BLR3430 PROTEIN"/>
    <property type="match status" value="1"/>
</dbReference>
<reference evidence="3" key="1">
    <citation type="submission" date="2018-05" db="EMBL/GenBank/DDBJ databases">
        <authorList>
            <person name="Lanie J.A."/>
            <person name="Ng W.-L."/>
            <person name="Kazmierczak K.M."/>
            <person name="Andrzejewski T.M."/>
            <person name="Davidsen T.M."/>
            <person name="Wayne K.J."/>
            <person name="Tettelin H."/>
            <person name="Glass J.I."/>
            <person name="Rusch D."/>
            <person name="Podicherti R."/>
            <person name="Tsui H.-C.T."/>
            <person name="Winkler M.E."/>
        </authorList>
    </citation>
    <scope>NUCLEOTIDE SEQUENCE</scope>
</reference>
<feature type="compositionally biased region" description="Acidic residues" evidence="1">
    <location>
        <begin position="180"/>
        <end position="191"/>
    </location>
</feature>
<dbReference type="InterPro" id="IPR052513">
    <property type="entry name" value="Thioester_dehydratase-like"/>
</dbReference>
<accession>A0A381Q639</accession>
<gene>
    <name evidence="3" type="ORF">METZ01_LOCUS27626</name>
</gene>
<protein>
    <recommendedName>
        <fullName evidence="2">ChsH2 C-terminal OB-fold domain-containing protein</fullName>
    </recommendedName>
</protein>
<dbReference type="Pfam" id="PF01796">
    <property type="entry name" value="OB_ChsH2_C"/>
    <property type="match status" value="1"/>
</dbReference>
<dbReference type="InterPro" id="IPR002878">
    <property type="entry name" value="ChsH2_C"/>
</dbReference>
<sequence>VVLPSSIRDVEPVRSVRTPIRLEYDFIPSAAAQQYLRAYGEKRILGNRSPVDGAVFVPPRGVDPRNGVVADEMVDLADVGHVGSFCVTHLPIPGRRDLPVPYVSAWIHLDGADIGFLGLVAGCANEDVRIGMRVRAVWKPDGELGDTAENVLHWEPTGEPDVPIAEAGNRAWGAKQAASGDDDADGGDSGA</sequence>